<reference evidence="2 3" key="1">
    <citation type="journal article" date="2023" name="Plants (Basel)">
        <title>Bridging the Gap: Combining Genomics and Transcriptomics Approaches to Understand Stylosanthes scabra, an Orphan Legume from the Brazilian Caatinga.</title>
        <authorList>
            <person name="Ferreira-Neto J.R.C."/>
            <person name="da Silva M.D."/>
            <person name="Binneck E."/>
            <person name="de Melo N.F."/>
            <person name="da Silva R.H."/>
            <person name="de Melo A.L.T.M."/>
            <person name="Pandolfi V."/>
            <person name="Bustamante F.O."/>
            <person name="Brasileiro-Vidal A.C."/>
            <person name="Benko-Iseppon A.M."/>
        </authorList>
    </citation>
    <scope>NUCLEOTIDE SEQUENCE [LARGE SCALE GENOMIC DNA]</scope>
    <source>
        <tissue evidence="2">Leaves</tissue>
    </source>
</reference>
<dbReference type="EMBL" id="JASCZI010121359">
    <property type="protein sequence ID" value="MED6161380.1"/>
    <property type="molecule type" value="Genomic_DNA"/>
</dbReference>
<proteinExistence type="predicted"/>
<sequence>MSYASSVTSGIKERKRELKKKWKKFKEEQKEEKLKKDKTEQRLHAYAWHMRATSTLSRLGVVTKSILCTHRRRRPRICVVDQQAHIPRHVYTTSKRNSDFAKLHSSTHMRSKTLWQQETSQDPRIGVKVHAYAWKAHSSHVPESRLAQPKRDQDFSKPKSATHMRKSPHICVGSQQLTFEAHVGRAKRDSILASHSRSHAYA</sequence>
<evidence type="ECO:0000313" key="2">
    <source>
        <dbReference type="EMBL" id="MED6161380.1"/>
    </source>
</evidence>
<feature type="region of interest" description="Disordered" evidence="1">
    <location>
        <begin position="139"/>
        <end position="169"/>
    </location>
</feature>
<comment type="caution">
    <text evidence="2">The sequence shown here is derived from an EMBL/GenBank/DDBJ whole genome shotgun (WGS) entry which is preliminary data.</text>
</comment>
<organism evidence="2 3">
    <name type="scientific">Stylosanthes scabra</name>
    <dbReference type="NCBI Taxonomy" id="79078"/>
    <lineage>
        <taxon>Eukaryota</taxon>
        <taxon>Viridiplantae</taxon>
        <taxon>Streptophyta</taxon>
        <taxon>Embryophyta</taxon>
        <taxon>Tracheophyta</taxon>
        <taxon>Spermatophyta</taxon>
        <taxon>Magnoliopsida</taxon>
        <taxon>eudicotyledons</taxon>
        <taxon>Gunneridae</taxon>
        <taxon>Pentapetalae</taxon>
        <taxon>rosids</taxon>
        <taxon>fabids</taxon>
        <taxon>Fabales</taxon>
        <taxon>Fabaceae</taxon>
        <taxon>Papilionoideae</taxon>
        <taxon>50 kb inversion clade</taxon>
        <taxon>dalbergioids sensu lato</taxon>
        <taxon>Dalbergieae</taxon>
        <taxon>Pterocarpus clade</taxon>
        <taxon>Stylosanthes</taxon>
    </lineage>
</organism>
<keyword evidence="3" id="KW-1185">Reference proteome</keyword>
<dbReference type="Proteomes" id="UP001341840">
    <property type="component" value="Unassembled WGS sequence"/>
</dbReference>
<evidence type="ECO:0000256" key="1">
    <source>
        <dbReference type="SAM" id="MobiDB-lite"/>
    </source>
</evidence>
<accession>A0ABU6ULB9</accession>
<evidence type="ECO:0000313" key="3">
    <source>
        <dbReference type="Proteomes" id="UP001341840"/>
    </source>
</evidence>
<name>A0ABU6ULB9_9FABA</name>
<protein>
    <submittedName>
        <fullName evidence="2">Uncharacterized protein</fullName>
    </submittedName>
</protein>
<gene>
    <name evidence="2" type="ORF">PIB30_060227</name>
</gene>